<dbReference type="InterPro" id="IPR001387">
    <property type="entry name" value="Cro/C1-type_HTH"/>
</dbReference>
<dbReference type="Gene3D" id="1.10.260.40">
    <property type="entry name" value="lambda repressor-like DNA-binding domains"/>
    <property type="match status" value="1"/>
</dbReference>
<protein>
    <submittedName>
        <fullName evidence="2">Transcriptional regulator with XRE-family HTH domain</fullName>
    </submittedName>
</protein>
<name>A0A7W6LLZ7_9HYPH</name>
<dbReference type="SUPFAM" id="SSF47413">
    <property type="entry name" value="lambda repressor-like DNA-binding domains"/>
    <property type="match status" value="1"/>
</dbReference>
<reference evidence="2 3" key="1">
    <citation type="submission" date="2020-08" db="EMBL/GenBank/DDBJ databases">
        <title>Genomic Encyclopedia of Type Strains, Phase IV (KMG-IV): sequencing the most valuable type-strain genomes for metagenomic binning, comparative biology and taxonomic classification.</title>
        <authorList>
            <person name="Goeker M."/>
        </authorList>
    </citation>
    <scope>NUCLEOTIDE SEQUENCE [LARGE SCALE GENOMIC DNA]</scope>
    <source>
        <strain evidence="2 3">DSM 29514</strain>
    </source>
</reference>
<evidence type="ECO:0000259" key="1">
    <source>
        <dbReference type="PROSITE" id="PS50943"/>
    </source>
</evidence>
<dbReference type="PROSITE" id="PS50943">
    <property type="entry name" value="HTH_CROC1"/>
    <property type="match status" value="1"/>
</dbReference>
<dbReference type="Pfam" id="PF01381">
    <property type="entry name" value="HTH_3"/>
    <property type="match status" value="1"/>
</dbReference>
<dbReference type="SMART" id="SM00530">
    <property type="entry name" value="HTH_XRE"/>
    <property type="match status" value="1"/>
</dbReference>
<dbReference type="GO" id="GO:0003677">
    <property type="term" value="F:DNA binding"/>
    <property type="evidence" value="ECO:0007669"/>
    <property type="project" value="InterPro"/>
</dbReference>
<evidence type="ECO:0000313" key="3">
    <source>
        <dbReference type="Proteomes" id="UP000519897"/>
    </source>
</evidence>
<accession>A0A7W6LLZ7</accession>
<dbReference type="Proteomes" id="UP000519897">
    <property type="component" value="Unassembled WGS sequence"/>
</dbReference>
<keyword evidence="3" id="KW-1185">Reference proteome</keyword>
<gene>
    <name evidence="2" type="ORF">GGQ72_004419</name>
</gene>
<organism evidence="2 3">
    <name type="scientific">Rhizobium rhizoryzae</name>
    <dbReference type="NCBI Taxonomy" id="451876"/>
    <lineage>
        <taxon>Bacteria</taxon>
        <taxon>Pseudomonadati</taxon>
        <taxon>Pseudomonadota</taxon>
        <taxon>Alphaproteobacteria</taxon>
        <taxon>Hyphomicrobiales</taxon>
        <taxon>Rhizobiaceae</taxon>
        <taxon>Rhizobium/Agrobacterium group</taxon>
        <taxon>Rhizobium</taxon>
    </lineage>
</organism>
<comment type="caution">
    <text evidence="2">The sequence shown here is derived from an EMBL/GenBank/DDBJ whole genome shotgun (WGS) entry which is preliminary data.</text>
</comment>
<dbReference type="EMBL" id="JACIEC010000012">
    <property type="protein sequence ID" value="MBB4145853.1"/>
    <property type="molecule type" value="Genomic_DNA"/>
</dbReference>
<feature type="domain" description="HTH cro/C1-type" evidence="1">
    <location>
        <begin position="20"/>
        <end position="74"/>
    </location>
</feature>
<evidence type="ECO:0000313" key="2">
    <source>
        <dbReference type="EMBL" id="MBB4145853.1"/>
    </source>
</evidence>
<proteinExistence type="predicted"/>
<dbReference type="CDD" id="cd00093">
    <property type="entry name" value="HTH_XRE"/>
    <property type="match status" value="1"/>
</dbReference>
<sequence length="159" mass="17468">MPTSNSKKPDPIDIHVGSRIRLARQALHMSQEKLGEALGITFQQVQKYEKGANRVGSSRLMNISAALTRPVEYFFEGLNADGSPQPVDDLTSFLHSKEGIRLARAFARVKDREARLGMLRAFEVAAGYASGIIDENQLTHELAPSTLQPENMPVLGATH</sequence>
<dbReference type="InterPro" id="IPR010982">
    <property type="entry name" value="Lambda_DNA-bd_dom_sf"/>
</dbReference>
<dbReference type="AlphaFoldDB" id="A0A7W6LLZ7"/>